<organism evidence="1 2">
    <name type="scientific">Natronoarchaeum philippinense</name>
    <dbReference type="NCBI Taxonomy" id="558529"/>
    <lineage>
        <taxon>Archaea</taxon>
        <taxon>Methanobacteriati</taxon>
        <taxon>Methanobacteriota</taxon>
        <taxon>Stenosarchaea group</taxon>
        <taxon>Halobacteria</taxon>
        <taxon>Halobacteriales</taxon>
        <taxon>Natronoarchaeaceae</taxon>
    </lineage>
</organism>
<keyword evidence="2" id="KW-1185">Reference proteome</keyword>
<evidence type="ECO:0000313" key="1">
    <source>
        <dbReference type="EMBL" id="SNZ14878.1"/>
    </source>
</evidence>
<name>A0A285P0A9_NATPI</name>
<gene>
    <name evidence="1" type="ORF">SAMN06269185_2292</name>
</gene>
<dbReference type="EMBL" id="OBEJ01000003">
    <property type="protein sequence ID" value="SNZ14878.1"/>
    <property type="molecule type" value="Genomic_DNA"/>
</dbReference>
<reference evidence="1 2" key="1">
    <citation type="submission" date="2017-09" db="EMBL/GenBank/DDBJ databases">
        <authorList>
            <person name="Ehlers B."/>
            <person name="Leendertz F.H."/>
        </authorList>
    </citation>
    <scope>NUCLEOTIDE SEQUENCE [LARGE SCALE GENOMIC DNA]</scope>
    <source>
        <strain evidence="1 2">DSM 27208</strain>
    </source>
</reference>
<keyword evidence="1" id="KW-0378">Hydrolase</keyword>
<protein>
    <submittedName>
        <fullName evidence="1">CRISPR-associated exonuclease Cas4</fullName>
    </submittedName>
</protein>
<proteinExistence type="predicted"/>
<evidence type="ECO:0000313" key="2">
    <source>
        <dbReference type="Proteomes" id="UP000219453"/>
    </source>
</evidence>
<sequence>MSHHAFSDLRLAAYCPRKLYYARRDDDRTPPPEIERRRDLAVRYDDLLDADDAALDTEPIAVAPEQFRENLERTRRRLDDWDGLCDPAERDVLLTGRECRGVAHKLLADPPRPSIVSAGSPPEQGVWAPQSVHAVAAAKALAWERERPVERAYVEYPTHGVVRPVDLTVRRKAAYRQTIRTLESIDGPPARLRDDAKCDSCEYADDCGVRTRSLRSMLGFG</sequence>
<dbReference type="RefSeq" id="WP_097009222.1">
    <property type="nucleotide sequence ID" value="NZ_OBEJ01000003.1"/>
</dbReference>
<keyword evidence="1" id="KW-0540">Nuclease</keyword>
<accession>A0A285P0A9</accession>
<dbReference type="AlphaFoldDB" id="A0A285P0A9"/>
<dbReference type="GO" id="GO:0004527">
    <property type="term" value="F:exonuclease activity"/>
    <property type="evidence" value="ECO:0007669"/>
    <property type="project" value="UniProtKB-KW"/>
</dbReference>
<dbReference type="OrthoDB" id="26676at2157"/>
<keyword evidence="1" id="KW-0269">Exonuclease</keyword>
<dbReference type="Proteomes" id="UP000219453">
    <property type="component" value="Unassembled WGS sequence"/>
</dbReference>